<organism evidence="1 2">
    <name type="scientific">Methanosarcina barkeri 227</name>
    <dbReference type="NCBI Taxonomy" id="1434106"/>
    <lineage>
        <taxon>Archaea</taxon>
        <taxon>Methanobacteriati</taxon>
        <taxon>Methanobacteriota</taxon>
        <taxon>Stenosarchaea group</taxon>
        <taxon>Methanomicrobia</taxon>
        <taxon>Methanosarcinales</taxon>
        <taxon>Methanosarcinaceae</taxon>
        <taxon>Methanosarcina</taxon>
    </lineage>
</organism>
<evidence type="ECO:0000313" key="2">
    <source>
        <dbReference type="Proteomes" id="UP000033079"/>
    </source>
</evidence>
<gene>
    <name evidence="1" type="ORF">MSBR2_2693</name>
</gene>
<protein>
    <submittedName>
        <fullName evidence="1">Uncharacterized protein</fullName>
    </submittedName>
</protein>
<dbReference type="Proteomes" id="UP000033079">
    <property type="component" value="Chromosome"/>
</dbReference>
<dbReference type="EMBL" id="CP009530">
    <property type="protein sequence ID" value="AKB59209.1"/>
    <property type="molecule type" value="Genomic_DNA"/>
</dbReference>
<name>A0A0E3R3G7_METBA</name>
<accession>A0A0E3R3G7</accession>
<dbReference type="HOGENOM" id="CLU_1329460_0_0_2"/>
<proteinExistence type="predicted"/>
<dbReference type="RefSeq" id="WP_048121385.1">
    <property type="nucleotide sequence ID" value="NZ_CP009530.1"/>
</dbReference>
<dbReference type="KEGG" id="mbar:MSBR2_2693"/>
<dbReference type="AlphaFoldDB" id="A0A0E3R3G7"/>
<reference evidence="1 2" key="1">
    <citation type="submission" date="2014-07" db="EMBL/GenBank/DDBJ databases">
        <title>Methanogenic archaea and the global carbon cycle.</title>
        <authorList>
            <person name="Henriksen J.R."/>
            <person name="Luke J."/>
            <person name="Reinhart S."/>
            <person name="Benedict M.N."/>
            <person name="Youngblut N.D."/>
            <person name="Metcalf M.E."/>
            <person name="Whitaker R.J."/>
            <person name="Metcalf W.W."/>
        </authorList>
    </citation>
    <scope>NUCLEOTIDE SEQUENCE [LARGE SCALE GENOMIC DNA]</scope>
    <source>
        <strain evidence="1 2">227</strain>
    </source>
</reference>
<sequence length="206" mass="23868">MLEKAIENDKERKWNPIKNAAYKEVCALSKDISTDIVELLNSKAFIFLDSYKNDNETLDEKIDNAIANFIKNTKLDSIDDIDDIIVKDENIKFEIQIHTINFEFLKSRFKCGKLEKRVKSKYSELSILQMKYQQYIEPEITTNIIEIQENLNLAEKTISAYNLLPGNKDNQCNCIKYVVFYLLKAAEFSQEASKQSKSKIKTSGNE</sequence>
<dbReference type="GeneID" id="24801768"/>
<dbReference type="PATRIC" id="fig|1434106.5.peg.3453"/>
<evidence type="ECO:0000313" key="1">
    <source>
        <dbReference type="EMBL" id="AKB59209.1"/>
    </source>
</evidence>